<proteinExistence type="predicted"/>
<evidence type="ECO:0000313" key="9">
    <source>
        <dbReference type="Proteomes" id="UP000054321"/>
    </source>
</evidence>
<dbReference type="EMBL" id="KN832885">
    <property type="protein sequence ID" value="KIM95923.1"/>
    <property type="molecule type" value="Genomic_DNA"/>
</dbReference>
<feature type="transmembrane region" description="Helical" evidence="6">
    <location>
        <begin position="75"/>
        <end position="96"/>
    </location>
</feature>
<feature type="domain" description="MARVEL" evidence="7">
    <location>
        <begin position="14"/>
        <end position="163"/>
    </location>
</feature>
<comment type="subcellular location">
    <subcellularLocation>
        <location evidence="1">Membrane</location>
        <topology evidence="1">Multi-pass membrane protein</topology>
    </subcellularLocation>
</comment>
<evidence type="ECO:0000259" key="7">
    <source>
        <dbReference type="Pfam" id="PF01284"/>
    </source>
</evidence>
<dbReference type="InterPro" id="IPR008253">
    <property type="entry name" value="Marvel"/>
</dbReference>
<feature type="region of interest" description="Disordered" evidence="5">
    <location>
        <begin position="176"/>
        <end position="241"/>
    </location>
</feature>
<reference evidence="8 9" key="1">
    <citation type="submission" date="2014-04" db="EMBL/GenBank/DDBJ databases">
        <authorList>
            <consortium name="DOE Joint Genome Institute"/>
            <person name="Kuo A."/>
            <person name="Martino E."/>
            <person name="Perotto S."/>
            <person name="Kohler A."/>
            <person name="Nagy L.G."/>
            <person name="Floudas D."/>
            <person name="Copeland A."/>
            <person name="Barry K.W."/>
            <person name="Cichocki N."/>
            <person name="Veneault-Fourrey C."/>
            <person name="LaButti K."/>
            <person name="Lindquist E.A."/>
            <person name="Lipzen A."/>
            <person name="Lundell T."/>
            <person name="Morin E."/>
            <person name="Murat C."/>
            <person name="Sun H."/>
            <person name="Tunlid A."/>
            <person name="Henrissat B."/>
            <person name="Grigoriev I.V."/>
            <person name="Hibbett D.S."/>
            <person name="Martin F."/>
            <person name="Nordberg H.P."/>
            <person name="Cantor M.N."/>
            <person name="Hua S.X."/>
        </authorList>
    </citation>
    <scope>NUCLEOTIDE SEQUENCE [LARGE SCALE GENOMIC DNA]</scope>
    <source>
        <strain evidence="8 9">Zn</strain>
    </source>
</reference>
<dbReference type="PANTHER" id="PTHR37451:SF4">
    <property type="entry name" value="MARVEL DOMAIN-CONTAINING PROTEIN"/>
    <property type="match status" value="1"/>
</dbReference>
<name>A0A0C3CAG2_OIDMZ</name>
<evidence type="ECO:0000256" key="4">
    <source>
        <dbReference type="ARBA" id="ARBA00023136"/>
    </source>
</evidence>
<dbReference type="Proteomes" id="UP000054321">
    <property type="component" value="Unassembled WGS sequence"/>
</dbReference>
<keyword evidence="2 6" id="KW-0812">Transmembrane</keyword>
<evidence type="ECO:0000256" key="1">
    <source>
        <dbReference type="ARBA" id="ARBA00004141"/>
    </source>
</evidence>
<keyword evidence="9" id="KW-1185">Reference proteome</keyword>
<evidence type="ECO:0000313" key="8">
    <source>
        <dbReference type="EMBL" id="KIM95923.1"/>
    </source>
</evidence>
<organism evidence="8 9">
    <name type="scientific">Oidiodendron maius (strain Zn)</name>
    <dbReference type="NCBI Taxonomy" id="913774"/>
    <lineage>
        <taxon>Eukaryota</taxon>
        <taxon>Fungi</taxon>
        <taxon>Dikarya</taxon>
        <taxon>Ascomycota</taxon>
        <taxon>Pezizomycotina</taxon>
        <taxon>Leotiomycetes</taxon>
        <taxon>Leotiomycetes incertae sedis</taxon>
        <taxon>Myxotrichaceae</taxon>
        <taxon>Oidiodendron</taxon>
    </lineage>
</organism>
<evidence type="ECO:0000256" key="6">
    <source>
        <dbReference type="SAM" id="Phobius"/>
    </source>
</evidence>
<dbReference type="STRING" id="913774.A0A0C3CAG2"/>
<gene>
    <name evidence="8" type="ORF">OIDMADRAFT_170476</name>
</gene>
<evidence type="ECO:0000256" key="3">
    <source>
        <dbReference type="ARBA" id="ARBA00022989"/>
    </source>
</evidence>
<dbReference type="HOGENOM" id="CLU_055465_0_1_1"/>
<feature type="transmembrane region" description="Helical" evidence="6">
    <location>
        <begin position="12"/>
        <end position="34"/>
    </location>
</feature>
<evidence type="ECO:0000256" key="5">
    <source>
        <dbReference type="SAM" id="MobiDB-lite"/>
    </source>
</evidence>
<feature type="transmembrane region" description="Helical" evidence="6">
    <location>
        <begin position="46"/>
        <end position="63"/>
    </location>
</feature>
<dbReference type="Pfam" id="PF01284">
    <property type="entry name" value="MARVEL"/>
    <property type="match status" value="1"/>
</dbReference>
<protein>
    <recommendedName>
        <fullName evidence="7">MARVEL domain-containing protein</fullName>
    </recommendedName>
</protein>
<evidence type="ECO:0000256" key="2">
    <source>
        <dbReference type="ARBA" id="ARBA00022692"/>
    </source>
</evidence>
<dbReference type="PANTHER" id="PTHR37451">
    <property type="entry name" value="MARVEL DOMAIN"/>
    <property type="match status" value="1"/>
</dbReference>
<dbReference type="InParanoid" id="A0A0C3CAG2"/>
<dbReference type="OrthoDB" id="5325022at2759"/>
<feature type="compositionally biased region" description="Polar residues" evidence="5">
    <location>
        <begin position="210"/>
        <end position="224"/>
    </location>
</feature>
<feature type="transmembrane region" description="Helical" evidence="6">
    <location>
        <begin position="144"/>
        <end position="166"/>
    </location>
</feature>
<dbReference type="GO" id="GO:0016020">
    <property type="term" value="C:membrane"/>
    <property type="evidence" value="ECO:0007669"/>
    <property type="project" value="UniProtKB-SubCell"/>
</dbReference>
<accession>A0A0C3CAG2</accession>
<dbReference type="AlphaFoldDB" id="A0A0C3CAG2"/>
<keyword evidence="3 6" id="KW-1133">Transmembrane helix</keyword>
<sequence length="241" mass="26390">MTTRDHVLQLPRFILILRFVQIVLALAVLGISAYAISNYAVDAEALLIYCAVSTLIVSTYAIVAEMRFPIIYNYWAIMALDAYESLMWLVGMALAADRIATVWKAIDDALHNFCYLGICSRATIDGIPISDSVNTGKNVKNATIAAAAFAGILMVLFVICLVFVVLGLMRHRAAGGHCTPGSSSYAGPRNISNERKDTYDPEPQYESVAAPQSHSQPLYQQPTQHYGGEPQYAPVQPPNPY</sequence>
<keyword evidence="4 6" id="KW-0472">Membrane</keyword>
<reference evidence="9" key="2">
    <citation type="submission" date="2015-01" db="EMBL/GenBank/DDBJ databases">
        <title>Evolutionary Origins and Diversification of the Mycorrhizal Mutualists.</title>
        <authorList>
            <consortium name="DOE Joint Genome Institute"/>
            <consortium name="Mycorrhizal Genomics Consortium"/>
            <person name="Kohler A."/>
            <person name="Kuo A."/>
            <person name="Nagy L.G."/>
            <person name="Floudas D."/>
            <person name="Copeland A."/>
            <person name="Barry K.W."/>
            <person name="Cichocki N."/>
            <person name="Veneault-Fourrey C."/>
            <person name="LaButti K."/>
            <person name="Lindquist E.A."/>
            <person name="Lipzen A."/>
            <person name="Lundell T."/>
            <person name="Morin E."/>
            <person name="Murat C."/>
            <person name="Riley R."/>
            <person name="Ohm R."/>
            <person name="Sun H."/>
            <person name="Tunlid A."/>
            <person name="Henrissat B."/>
            <person name="Grigoriev I.V."/>
            <person name="Hibbett D.S."/>
            <person name="Martin F."/>
        </authorList>
    </citation>
    <scope>NUCLEOTIDE SEQUENCE [LARGE SCALE GENOMIC DNA]</scope>
    <source>
        <strain evidence="9">Zn</strain>
    </source>
</reference>